<keyword evidence="3" id="KW-1185">Reference proteome</keyword>
<dbReference type="RefSeq" id="XP_040698048.1">
    <property type="nucleotide sequence ID" value="XM_040842984.1"/>
</dbReference>
<dbReference type="PANTHER" id="PTHR15496">
    <property type="entry name" value="GENERAL TRANSCRIPTION FACTOR 3C POLYPEPTIDE 4 FAMILY"/>
    <property type="match status" value="1"/>
</dbReference>
<dbReference type="InterPro" id="IPR024761">
    <property type="entry name" value="TFIIIC_delta_N"/>
</dbReference>
<proteinExistence type="predicted"/>
<reference evidence="3" key="1">
    <citation type="journal article" date="2017" name="Genome Biol.">
        <title>Comparative genomics reveals high biological diversity and specific adaptations in the industrially and medically important fungal genus Aspergillus.</title>
        <authorList>
            <person name="de Vries R.P."/>
            <person name="Riley R."/>
            <person name="Wiebenga A."/>
            <person name="Aguilar-Osorio G."/>
            <person name="Amillis S."/>
            <person name="Uchima C.A."/>
            <person name="Anderluh G."/>
            <person name="Asadollahi M."/>
            <person name="Askin M."/>
            <person name="Barry K."/>
            <person name="Battaglia E."/>
            <person name="Bayram O."/>
            <person name="Benocci T."/>
            <person name="Braus-Stromeyer S.A."/>
            <person name="Caldana C."/>
            <person name="Canovas D."/>
            <person name="Cerqueira G.C."/>
            <person name="Chen F."/>
            <person name="Chen W."/>
            <person name="Choi C."/>
            <person name="Clum A."/>
            <person name="Dos Santos R.A."/>
            <person name="Damasio A.R."/>
            <person name="Diallinas G."/>
            <person name="Emri T."/>
            <person name="Fekete E."/>
            <person name="Flipphi M."/>
            <person name="Freyberg S."/>
            <person name="Gallo A."/>
            <person name="Gournas C."/>
            <person name="Habgood R."/>
            <person name="Hainaut M."/>
            <person name="Harispe M.L."/>
            <person name="Henrissat B."/>
            <person name="Hilden K.S."/>
            <person name="Hope R."/>
            <person name="Hossain A."/>
            <person name="Karabika E."/>
            <person name="Karaffa L."/>
            <person name="Karanyi Z."/>
            <person name="Krasevec N."/>
            <person name="Kuo A."/>
            <person name="Kusch H."/>
            <person name="LaButti K."/>
            <person name="Lagendijk E.L."/>
            <person name="Lapidus A."/>
            <person name="Levasseur A."/>
            <person name="Lindquist E."/>
            <person name="Lipzen A."/>
            <person name="Logrieco A.F."/>
            <person name="MacCabe A."/>
            <person name="Maekelae M.R."/>
            <person name="Malavazi I."/>
            <person name="Melin P."/>
            <person name="Meyer V."/>
            <person name="Mielnichuk N."/>
            <person name="Miskei M."/>
            <person name="Molnar A.P."/>
            <person name="Mule G."/>
            <person name="Ngan C.Y."/>
            <person name="Orejas M."/>
            <person name="Orosz E."/>
            <person name="Ouedraogo J.P."/>
            <person name="Overkamp K.M."/>
            <person name="Park H.-S."/>
            <person name="Perrone G."/>
            <person name="Piumi F."/>
            <person name="Punt P.J."/>
            <person name="Ram A.F."/>
            <person name="Ramon A."/>
            <person name="Rauscher S."/>
            <person name="Record E."/>
            <person name="Riano-Pachon D.M."/>
            <person name="Robert V."/>
            <person name="Roehrig J."/>
            <person name="Ruller R."/>
            <person name="Salamov A."/>
            <person name="Salih N.S."/>
            <person name="Samson R.A."/>
            <person name="Sandor E."/>
            <person name="Sanguinetti M."/>
            <person name="Schuetze T."/>
            <person name="Sepcic K."/>
            <person name="Shelest E."/>
            <person name="Sherlock G."/>
            <person name="Sophianopoulou V."/>
            <person name="Squina F.M."/>
            <person name="Sun H."/>
            <person name="Susca A."/>
            <person name="Todd R.B."/>
            <person name="Tsang A."/>
            <person name="Unkles S.E."/>
            <person name="van de Wiele N."/>
            <person name="van Rossen-Uffink D."/>
            <person name="Oliveira J.V."/>
            <person name="Vesth T.C."/>
            <person name="Visser J."/>
            <person name="Yu J.-H."/>
            <person name="Zhou M."/>
            <person name="Andersen M.R."/>
            <person name="Archer D.B."/>
            <person name="Baker S.E."/>
            <person name="Benoit I."/>
            <person name="Brakhage A.A."/>
            <person name="Braus G.H."/>
            <person name="Fischer R."/>
            <person name="Frisvad J.C."/>
            <person name="Goldman G.H."/>
            <person name="Houbraken J."/>
            <person name="Oakley B."/>
            <person name="Pocsi I."/>
            <person name="Scazzocchio C."/>
            <person name="Seiboth B."/>
            <person name="vanKuyk P.A."/>
            <person name="Wortman J."/>
            <person name="Dyer P.S."/>
            <person name="Grigoriev I.V."/>
        </authorList>
    </citation>
    <scope>NUCLEOTIDE SEQUENCE [LARGE SCALE GENOMIC DNA]</scope>
    <source>
        <strain evidence="3">CBS 593.65</strain>
    </source>
</reference>
<dbReference type="Proteomes" id="UP000184356">
    <property type="component" value="Unassembled WGS sequence"/>
</dbReference>
<accession>A0A1L9T482</accession>
<dbReference type="AlphaFoldDB" id="A0A1L9T482"/>
<evidence type="ECO:0000313" key="3">
    <source>
        <dbReference type="Proteomes" id="UP000184356"/>
    </source>
</evidence>
<sequence length="651" mass="70816">MLDPLELQVFPSSYNCVSWSEDGEIAVAANEYVHILTPKVSSKNKANGTPPHFSSADWHRTRFRANVFTTNEWPVMFPQPRDNFSVGAEQSLSTVVGVAWSPPGLAKYRRSVLAVLTSNMVLSLYALSGTSERWLRIAIVNQALEIFFRESIENNTLTTRFQSFFRRDAEDKSPRTRKTNIRAFSWTPPLKVPAKNQLYSGPESRWGVPLVTVANDDNDLVFLQVQQPESQQGSSGSLDVEAVSSIHLPASPSYGQVLQPGSILSSALQTQVRMSSLTSGPWIYEPGGSGQDAISATVNVAALQGMKLRVAKFTVGVELRAHDSDGGLRYSLTFDVVENNAMPLARLEEFQCTGPMHWAHKMDSGSITMTVGARTGVALLGLPEDVYRGQKSETSDSHVLYYPLLDDSTTGTTLLHQERISGMTVAIDPESETPVLHFGSVGGYAAVKALTDREAPSRAPWNGQVEDIRERFDIDRDLGGLAIARVWGLASIHGLVAAVVTLHPGDMVEYRTNAEERLTVLFSTASGQPLDLESYILGDHAGTKNALSPKVLYAAACCAIVQSQKSGLVSSAQRVLERLAATSDVDMTAEIAKCSAPGSTIEPRSTDILNAPGGDIFERYGVTLTNDTTSPVQPDFPGNPRAWNFKVLLQV</sequence>
<dbReference type="GO" id="GO:0006384">
    <property type="term" value="P:transcription initiation at RNA polymerase III promoter"/>
    <property type="evidence" value="ECO:0007669"/>
    <property type="project" value="InterPro"/>
</dbReference>
<organism evidence="2 3">
    <name type="scientific">Aspergillus sydowii CBS 593.65</name>
    <dbReference type="NCBI Taxonomy" id="1036612"/>
    <lineage>
        <taxon>Eukaryota</taxon>
        <taxon>Fungi</taxon>
        <taxon>Dikarya</taxon>
        <taxon>Ascomycota</taxon>
        <taxon>Pezizomycotina</taxon>
        <taxon>Eurotiomycetes</taxon>
        <taxon>Eurotiomycetidae</taxon>
        <taxon>Eurotiales</taxon>
        <taxon>Aspergillaceae</taxon>
        <taxon>Aspergillus</taxon>
        <taxon>Aspergillus subgen. Nidulantes</taxon>
    </lineage>
</organism>
<dbReference type="PANTHER" id="PTHR15496:SF2">
    <property type="entry name" value="GENERAL TRANSCRIPTION FACTOR 3C POLYPEPTIDE 4"/>
    <property type="match status" value="1"/>
</dbReference>
<evidence type="ECO:0000259" key="1">
    <source>
        <dbReference type="Pfam" id="PF12657"/>
    </source>
</evidence>
<evidence type="ECO:0000313" key="2">
    <source>
        <dbReference type="EMBL" id="OJJ54242.1"/>
    </source>
</evidence>
<dbReference type="GO" id="GO:0000127">
    <property type="term" value="C:transcription factor TFIIIC complex"/>
    <property type="evidence" value="ECO:0007669"/>
    <property type="project" value="InterPro"/>
</dbReference>
<dbReference type="Pfam" id="PF12657">
    <property type="entry name" value="TFIIIC_delta"/>
    <property type="match status" value="1"/>
</dbReference>
<dbReference type="GeneID" id="63759057"/>
<dbReference type="VEuPathDB" id="FungiDB:ASPSYDRAFT_161355"/>
<dbReference type="OrthoDB" id="6021743at2759"/>
<name>A0A1L9T482_9EURO</name>
<dbReference type="GO" id="GO:0004402">
    <property type="term" value="F:histone acetyltransferase activity"/>
    <property type="evidence" value="ECO:0007669"/>
    <property type="project" value="InterPro"/>
</dbReference>
<dbReference type="InterPro" id="IPR044230">
    <property type="entry name" value="GTF3C4"/>
</dbReference>
<gene>
    <name evidence="2" type="ORF">ASPSYDRAFT_161355</name>
</gene>
<dbReference type="STRING" id="1036612.A0A1L9T482"/>
<feature type="domain" description="Transcription factor IIIC 90kDa subunit N-terminal" evidence="1">
    <location>
        <begin position="19"/>
        <end position="524"/>
    </location>
</feature>
<dbReference type="EMBL" id="KV878595">
    <property type="protein sequence ID" value="OJJ54242.1"/>
    <property type="molecule type" value="Genomic_DNA"/>
</dbReference>
<protein>
    <recommendedName>
        <fullName evidence="1">Transcription factor IIIC 90kDa subunit N-terminal domain-containing protein</fullName>
    </recommendedName>
</protein>